<dbReference type="SUPFAM" id="SSF55781">
    <property type="entry name" value="GAF domain-like"/>
    <property type="match status" value="1"/>
</dbReference>
<evidence type="ECO:0000313" key="3">
    <source>
        <dbReference type="Proteomes" id="UP000252357"/>
    </source>
</evidence>
<proteinExistence type="predicted"/>
<name>A0A368L3I0_9BURK</name>
<dbReference type="OrthoDB" id="5571399at2"/>
<keyword evidence="3" id="KW-1185">Reference proteome</keyword>
<dbReference type="Proteomes" id="UP000252357">
    <property type="component" value="Unassembled WGS sequence"/>
</dbReference>
<gene>
    <name evidence="2" type="ORF">DU000_04395</name>
</gene>
<feature type="domain" description="GAF" evidence="1">
    <location>
        <begin position="26"/>
        <end position="168"/>
    </location>
</feature>
<dbReference type="PANTHER" id="PTHR43102">
    <property type="entry name" value="SLR1143 PROTEIN"/>
    <property type="match status" value="1"/>
</dbReference>
<evidence type="ECO:0000259" key="1">
    <source>
        <dbReference type="SMART" id="SM00065"/>
    </source>
</evidence>
<dbReference type="Pfam" id="PF01590">
    <property type="entry name" value="GAF"/>
    <property type="match status" value="1"/>
</dbReference>
<evidence type="ECO:0000313" key="2">
    <source>
        <dbReference type="EMBL" id="RCS58085.1"/>
    </source>
</evidence>
<organism evidence="2 3">
    <name type="scientific">Parvibium lacunae</name>
    <dbReference type="NCBI Taxonomy" id="1888893"/>
    <lineage>
        <taxon>Bacteria</taxon>
        <taxon>Pseudomonadati</taxon>
        <taxon>Pseudomonadota</taxon>
        <taxon>Betaproteobacteria</taxon>
        <taxon>Burkholderiales</taxon>
        <taxon>Alcaligenaceae</taxon>
        <taxon>Parvibium</taxon>
    </lineage>
</organism>
<dbReference type="PANTHER" id="PTHR43102:SF2">
    <property type="entry name" value="GAF DOMAIN-CONTAINING PROTEIN"/>
    <property type="match status" value="1"/>
</dbReference>
<dbReference type="AlphaFoldDB" id="A0A368L3I0"/>
<dbReference type="SMART" id="SM00065">
    <property type="entry name" value="GAF"/>
    <property type="match status" value="1"/>
</dbReference>
<dbReference type="InterPro" id="IPR003018">
    <property type="entry name" value="GAF"/>
</dbReference>
<reference evidence="2 3" key="1">
    <citation type="journal article" date="2018" name="Int. J. Syst. Evol. Microbiol.">
        <title>Parvibium lacunae gen. nov., sp. nov., a new member of the family Alcaligenaceae isolated from a freshwater pond.</title>
        <authorList>
            <person name="Chen W.M."/>
            <person name="Xie P.B."/>
            <person name="Hsu M.Y."/>
            <person name="Sheu S.Y."/>
        </authorList>
    </citation>
    <scope>NUCLEOTIDE SEQUENCE [LARGE SCALE GENOMIC DNA]</scope>
    <source>
        <strain evidence="2 3">KMB9</strain>
    </source>
</reference>
<sequence length="175" mass="19388">MQAPLIPDDEASRLAVLRDLLILDTPAEDRLDIITQYATSVFEVPIALVSLVDENRQWFKSACGLDATQTSREISFCGHAILSDHPLIVPDASQDFRFADNPLVTGPPHIRFYMGAPIKIHHKNIGTLCLIDSIPHMVEEHHIQALQDLTKLVKEVILDKALDAGAVALRLPKQS</sequence>
<accession>A0A368L3I0</accession>
<protein>
    <submittedName>
        <fullName evidence="2">GAF domain-containing protein</fullName>
    </submittedName>
</protein>
<dbReference type="InterPro" id="IPR029016">
    <property type="entry name" value="GAF-like_dom_sf"/>
</dbReference>
<dbReference type="Gene3D" id="3.30.450.40">
    <property type="match status" value="1"/>
</dbReference>
<dbReference type="RefSeq" id="WP_114402171.1">
    <property type="nucleotide sequence ID" value="NZ_QPGB01000002.1"/>
</dbReference>
<comment type="caution">
    <text evidence="2">The sequence shown here is derived from an EMBL/GenBank/DDBJ whole genome shotgun (WGS) entry which is preliminary data.</text>
</comment>
<dbReference type="EMBL" id="QPGB01000002">
    <property type="protein sequence ID" value="RCS58085.1"/>
    <property type="molecule type" value="Genomic_DNA"/>
</dbReference>